<name>A0A392P688_9FABA</name>
<feature type="region of interest" description="Disordered" evidence="1">
    <location>
        <begin position="204"/>
        <end position="225"/>
    </location>
</feature>
<feature type="compositionally biased region" description="Low complexity" evidence="1">
    <location>
        <begin position="61"/>
        <end position="75"/>
    </location>
</feature>
<keyword evidence="3" id="KW-1185">Reference proteome</keyword>
<gene>
    <name evidence="2" type="ORF">A2U01_0027414</name>
</gene>
<dbReference type="EMBL" id="LXQA010061562">
    <property type="protein sequence ID" value="MCI06355.1"/>
    <property type="molecule type" value="Genomic_DNA"/>
</dbReference>
<feature type="region of interest" description="Disordered" evidence="1">
    <location>
        <begin position="19"/>
        <end position="136"/>
    </location>
</feature>
<evidence type="ECO:0000256" key="1">
    <source>
        <dbReference type="SAM" id="MobiDB-lite"/>
    </source>
</evidence>
<evidence type="ECO:0000313" key="2">
    <source>
        <dbReference type="EMBL" id="MCI06355.1"/>
    </source>
</evidence>
<dbReference type="AlphaFoldDB" id="A0A392P688"/>
<feature type="non-terminal residue" evidence="2">
    <location>
        <position position="225"/>
    </location>
</feature>
<dbReference type="Proteomes" id="UP000265520">
    <property type="component" value="Unassembled WGS sequence"/>
</dbReference>
<sequence>MSQTFDSSQIKIATAEIVKTRSKSKKEASNIIVDAEPISTVPPTDSKKKKSSKSKEKTTKVSESSPSISNKSVSAKSKKKKPQSSVKRALSVHDLHVSEDPFGTGNVESHADTSVKTAIKPNVESSGKAPSEIEKPEIEKVVKETLISENPKSGETLDESRTNYDAVVRQSSMSVPVNVPVAASDKATPEIVDESVKEKNITHDAAQDVEASEDQINPNVAQDVG</sequence>
<proteinExistence type="predicted"/>
<comment type="caution">
    <text evidence="2">The sequence shown here is derived from an EMBL/GenBank/DDBJ whole genome shotgun (WGS) entry which is preliminary data.</text>
</comment>
<feature type="compositionally biased region" description="Polar residues" evidence="1">
    <location>
        <begin position="214"/>
        <end position="225"/>
    </location>
</feature>
<reference evidence="2 3" key="1">
    <citation type="journal article" date="2018" name="Front. Plant Sci.">
        <title>Red Clover (Trifolium pratense) and Zigzag Clover (T. medium) - A Picture of Genomic Similarities and Differences.</title>
        <authorList>
            <person name="Dluhosova J."/>
            <person name="Istvanek J."/>
            <person name="Nedelnik J."/>
            <person name="Repkova J."/>
        </authorList>
    </citation>
    <scope>NUCLEOTIDE SEQUENCE [LARGE SCALE GENOMIC DNA]</scope>
    <source>
        <strain evidence="3">cv. 10/8</strain>
        <tissue evidence="2">Leaf</tissue>
    </source>
</reference>
<protein>
    <submittedName>
        <fullName evidence="2">Uncharacterized protein</fullName>
    </submittedName>
</protein>
<accession>A0A392P688</accession>
<evidence type="ECO:0000313" key="3">
    <source>
        <dbReference type="Proteomes" id="UP000265520"/>
    </source>
</evidence>
<organism evidence="2 3">
    <name type="scientific">Trifolium medium</name>
    <dbReference type="NCBI Taxonomy" id="97028"/>
    <lineage>
        <taxon>Eukaryota</taxon>
        <taxon>Viridiplantae</taxon>
        <taxon>Streptophyta</taxon>
        <taxon>Embryophyta</taxon>
        <taxon>Tracheophyta</taxon>
        <taxon>Spermatophyta</taxon>
        <taxon>Magnoliopsida</taxon>
        <taxon>eudicotyledons</taxon>
        <taxon>Gunneridae</taxon>
        <taxon>Pentapetalae</taxon>
        <taxon>rosids</taxon>
        <taxon>fabids</taxon>
        <taxon>Fabales</taxon>
        <taxon>Fabaceae</taxon>
        <taxon>Papilionoideae</taxon>
        <taxon>50 kb inversion clade</taxon>
        <taxon>NPAAA clade</taxon>
        <taxon>Hologalegina</taxon>
        <taxon>IRL clade</taxon>
        <taxon>Trifolieae</taxon>
        <taxon>Trifolium</taxon>
    </lineage>
</organism>